<dbReference type="EMBL" id="DVNB01000123">
    <property type="protein sequence ID" value="HIU58452.1"/>
    <property type="molecule type" value="Genomic_DNA"/>
</dbReference>
<feature type="transmembrane region" description="Helical" evidence="1">
    <location>
        <begin position="209"/>
        <end position="228"/>
    </location>
</feature>
<organism evidence="2 3">
    <name type="scientific">Candidatus Ornithomonoglobus merdipullorum</name>
    <dbReference type="NCBI Taxonomy" id="2840895"/>
    <lineage>
        <taxon>Bacteria</taxon>
        <taxon>Bacillati</taxon>
        <taxon>Bacillota</taxon>
        <taxon>Clostridia</taxon>
        <taxon>Candidatus Ornithomonoglobus</taxon>
    </lineage>
</organism>
<keyword evidence="1" id="KW-1133">Transmembrane helix</keyword>
<dbReference type="InterPro" id="IPR008875">
    <property type="entry name" value="TraX"/>
</dbReference>
<dbReference type="Pfam" id="PF05857">
    <property type="entry name" value="TraX"/>
    <property type="match status" value="1"/>
</dbReference>
<comment type="caution">
    <text evidence="2">The sequence shown here is derived from an EMBL/GenBank/DDBJ whole genome shotgun (WGS) entry which is preliminary data.</text>
</comment>
<evidence type="ECO:0000313" key="3">
    <source>
        <dbReference type="Proteomes" id="UP000824109"/>
    </source>
</evidence>
<accession>A0A9D1ME97</accession>
<feature type="transmembrane region" description="Helical" evidence="1">
    <location>
        <begin position="15"/>
        <end position="33"/>
    </location>
</feature>
<protein>
    <recommendedName>
        <fullName evidence="4">Conjugal transfer protein TraX</fullName>
    </recommendedName>
</protein>
<dbReference type="AlphaFoldDB" id="A0A9D1ME97"/>
<reference evidence="2" key="1">
    <citation type="submission" date="2020-10" db="EMBL/GenBank/DDBJ databases">
        <authorList>
            <person name="Gilroy R."/>
        </authorList>
    </citation>
    <scope>NUCLEOTIDE SEQUENCE</scope>
    <source>
        <strain evidence="2">USAMLcec3-3695</strain>
    </source>
</reference>
<evidence type="ECO:0000313" key="2">
    <source>
        <dbReference type="EMBL" id="HIU58452.1"/>
    </source>
</evidence>
<keyword evidence="1" id="KW-0472">Membrane</keyword>
<feature type="transmembrane region" description="Helical" evidence="1">
    <location>
        <begin position="92"/>
        <end position="109"/>
    </location>
</feature>
<feature type="transmembrane region" description="Helical" evidence="1">
    <location>
        <begin position="167"/>
        <end position="189"/>
    </location>
</feature>
<feature type="transmembrane region" description="Helical" evidence="1">
    <location>
        <begin position="141"/>
        <end position="160"/>
    </location>
</feature>
<proteinExistence type="predicted"/>
<feature type="transmembrane region" description="Helical" evidence="1">
    <location>
        <begin position="116"/>
        <end position="135"/>
    </location>
</feature>
<feature type="transmembrane region" description="Helical" evidence="1">
    <location>
        <begin position="68"/>
        <end position="86"/>
    </location>
</feature>
<dbReference type="Proteomes" id="UP000824109">
    <property type="component" value="Unassembled WGS sequence"/>
</dbReference>
<sequence length="229" mass="25520">MENTSILKHGLSGTALKLFALIVMTIDHIGMLLLPQYRILRVIGRLAFPIFAYMIAEGCRYTHNKRLYWGRMAALGIAAQIIYYAADRDLTMCIFISFALAIPLIYALHSKKNARSMLLLSAAAFALIVFVTMLLPELIPGFNVDYGFWGVMLPVLISLGNDKRRRLILAAIGIAAVSLSLGGIQIWSLLSLIPLAMYNGTRGRFPMKALFYIYYPAHLAVLYAISMII</sequence>
<evidence type="ECO:0000256" key="1">
    <source>
        <dbReference type="SAM" id="Phobius"/>
    </source>
</evidence>
<name>A0A9D1ME97_9FIRM</name>
<evidence type="ECO:0008006" key="4">
    <source>
        <dbReference type="Google" id="ProtNLM"/>
    </source>
</evidence>
<reference evidence="2" key="2">
    <citation type="journal article" date="2021" name="PeerJ">
        <title>Extensive microbial diversity within the chicken gut microbiome revealed by metagenomics and culture.</title>
        <authorList>
            <person name="Gilroy R."/>
            <person name="Ravi A."/>
            <person name="Getino M."/>
            <person name="Pursley I."/>
            <person name="Horton D.L."/>
            <person name="Alikhan N.F."/>
            <person name="Baker D."/>
            <person name="Gharbi K."/>
            <person name="Hall N."/>
            <person name="Watson M."/>
            <person name="Adriaenssens E.M."/>
            <person name="Foster-Nyarko E."/>
            <person name="Jarju S."/>
            <person name="Secka A."/>
            <person name="Antonio M."/>
            <person name="Oren A."/>
            <person name="Chaudhuri R.R."/>
            <person name="La Ragione R."/>
            <person name="Hildebrand F."/>
            <person name="Pallen M.J."/>
        </authorList>
    </citation>
    <scope>NUCLEOTIDE SEQUENCE</scope>
    <source>
        <strain evidence="2">USAMLcec3-3695</strain>
    </source>
</reference>
<gene>
    <name evidence="2" type="ORF">IAA61_11660</name>
</gene>
<keyword evidence="1" id="KW-0812">Transmembrane</keyword>